<feature type="transmembrane region" description="Helical" evidence="2">
    <location>
        <begin position="270"/>
        <end position="303"/>
    </location>
</feature>
<evidence type="ECO:0000256" key="1">
    <source>
        <dbReference type="SAM" id="MobiDB-lite"/>
    </source>
</evidence>
<feature type="region of interest" description="Disordered" evidence="1">
    <location>
        <begin position="1"/>
        <end position="151"/>
    </location>
</feature>
<keyword evidence="2" id="KW-0812">Transmembrane</keyword>
<feature type="compositionally biased region" description="Basic and acidic residues" evidence="1">
    <location>
        <begin position="70"/>
        <end position="80"/>
    </location>
</feature>
<evidence type="ECO:0000313" key="3">
    <source>
        <dbReference type="EMBL" id="KAG8181409.1"/>
    </source>
</evidence>
<feature type="compositionally biased region" description="Basic and acidic residues" evidence="1">
    <location>
        <begin position="43"/>
        <end position="52"/>
    </location>
</feature>
<protein>
    <recommendedName>
        <fullName evidence="5">Transmembrane protein</fullName>
    </recommendedName>
</protein>
<keyword evidence="2" id="KW-1133">Transmembrane helix</keyword>
<dbReference type="Proteomes" id="UP000827092">
    <property type="component" value="Unassembled WGS sequence"/>
</dbReference>
<evidence type="ECO:0008006" key="5">
    <source>
        <dbReference type="Google" id="ProtNLM"/>
    </source>
</evidence>
<dbReference type="PANTHER" id="PTHR33444:SF2">
    <property type="entry name" value="MARVEL DOMAIN-CONTAINING PROTEIN"/>
    <property type="match status" value="1"/>
</dbReference>
<keyword evidence="2" id="KW-0472">Membrane</keyword>
<gene>
    <name evidence="3" type="ORF">JTE90_023572</name>
</gene>
<accession>A0AAV6UB06</accession>
<reference evidence="3 4" key="1">
    <citation type="journal article" date="2022" name="Nat. Ecol. Evol.">
        <title>A masculinizing supergene underlies an exaggerated male reproductive morph in a spider.</title>
        <authorList>
            <person name="Hendrickx F."/>
            <person name="De Corte Z."/>
            <person name="Sonet G."/>
            <person name="Van Belleghem S.M."/>
            <person name="Kostlbacher S."/>
            <person name="Vangestel C."/>
        </authorList>
    </citation>
    <scope>NUCLEOTIDE SEQUENCE [LARGE SCALE GENOMIC DNA]</scope>
    <source>
        <strain evidence="3">W744_W776</strain>
    </source>
</reference>
<name>A0AAV6UB06_9ARAC</name>
<dbReference type="EMBL" id="JAFNEN010000517">
    <property type="protein sequence ID" value="KAG8181409.1"/>
    <property type="molecule type" value="Genomic_DNA"/>
</dbReference>
<feature type="compositionally biased region" description="Acidic residues" evidence="1">
    <location>
        <begin position="117"/>
        <end position="129"/>
    </location>
</feature>
<comment type="caution">
    <text evidence="3">The sequence shown here is derived from an EMBL/GenBank/DDBJ whole genome shotgun (WGS) entry which is preliminary data.</text>
</comment>
<dbReference type="InterPro" id="IPR040350">
    <property type="entry name" value="TMEM272"/>
</dbReference>
<feature type="transmembrane region" description="Helical" evidence="2">
    <location>
        <begin position="315"/>
        <end position="335"/>
    </location>
</feature>
<dbReference type="AlphaFoldDB" id="A0AAV6UB06"/>
<organism evidence="3 4">
    <name type="scientific">Oedothorax gibbosus</name>
    <dbReference type="NCBI Taxonomy" id="931172"/>
    <lineage>
        <taxon>Eukaryota</taxon>
        <taxon>Metazoa</taxon>
        <taxon>Ecdysozoa</taxon>
        <taxon>Arthropoda</taxon>
        <taxon>Chelicerata</taxon>
        <taxon>Arachnida</taxon>
        <taxon>Araneae</taxon>
        <taxon>Araneomorphae</taxon>
        <taxon>Entelegynae</taxon>
        <taxon>Araneoidea</taxon>
        <taxon>Linyphiidae</taxon>
        <taxon>Erigoninae</taxon>
        <taxon>Oedothorax</taxon>
    </lineage>
</organism>
<sequence>MDKNDSKPGRKGVSASKENEIPEFEEDEIKLNLELEEMEPTALEEKSVHEMPDSETNNSKNISGANNKEQNTRPKQKENTQEGTSKSGEDKGTKSQTKTNASSELENQQKPNTSVAIEEEEIETEDTELEDKLKKGTLAFEENNGTKSQIKTNARVYPESEKQQKPNSSVAIQEEEIEIEDTELENKMKKGNLELEDEQCKDTAEDEETAVSLLVGESVSINMQGKSPSVRVLTADGIGVKPKKKESLFSRNLITRLRNSWAKSTNVYDFLFRVVLIVFSTLGWILCSGGLPFVSIAMFIIGSVYINDCKVQPNIPLYLIVGGVFGTIQHFVSFWNKCVPESRQGRLSNYQIYYSALDGAITLFLLIWFIIGCAWVYGVRNVEFQDEYKDEYCHKTVYYFAFWLLNINFILIALVAVLSIGLLLFVIIYPKEDVVAKN</sequence>
<feature type="compositionally biased region" description="Acidic residues" evidence="1">
    <location>
        <begin position="21"/>
        <end position="39"/>
    </location>
</feature>
<feature type="transmembrane region" description="Helical" evidence="2">
    <location>
        <begin position="397"/>
        <end position="429"/>
    </location>
</feature>
<evidence type="ECO:0000313" key="4">
    <source>
        <dbReference type="Proteomes" id="UP000827092"/>
    </source>
</evidence>
<feature type="transmembrane region" description="Helical" evidence="2">
    <location>
        <begin position="356"/>
        <end position="377"/>
    </location>
</feature>
<evidence type="ECO:0000256" key="2">
    <source>
        <dbReference type="SAM" id="Phobius"/>
    </source>
</evidence>
<dbReference type="PANTHER" id="PTHR33444">
    <property type="entry name" value="SI:DKEY-19B23.12-RELATED"/>
    <property type="match status" value="1"/>
</dbReference>
<proteinExistence type="predicted"/>
<feature type="compositionally biased region" description="Polar residues" evidence="1">
    <location>
        <begin position="94"/>
        <end position="115"/>
    </location>
</feature>
<keyword evidence="4" id="KW-1185">Reference proteome</keyword>
<feature type="compositionally biased region" description="Polar residues" evidence="1">
    <location>
        <begin position="54"/>
        <end position="69"/>
    </location>
</feature>